<dbReference type="Pfam" id="PF05036">
    <property type="entry name" value="SPOR"/>
    <property type="match status" value="1"/>
</dbReference>
<evidence type="ECO:0000313" key="3">
    <source>
        <dbReference type="EMBL" id="SNR39532.1"/>
    </source>
</evidence>
<dbReference type="AlphaFoldDB" id="A0A238VZ02"/>
<dbReference type="OrthoDB" id="653949at2"/>
<sequence length="310" mass="34973">MTLANYIGDLLYRYECVIVPNFGGFVTNEISAKVNHFTHSFYAPSKQLTFNAHLQNNDGLLVNYVASVKSVSYSKALELIEQEVASWKTSIANEEFELENIGSFHLNTEGKYIFEPTNSVNYLTSSFGLSSYVSPAVKRIEYKEKVTQLETVAPILPSEENKRKTPAFIKYAAAAAIVFTLGSVGWNQYQKAEYNTLVAEAEQQQQKVEKTIQEATFVIENPLPAITLNVTKETYNYHIIAGAFREPVNAEKKLNVLLKKGYNAKILGVNKWNLTQVSYESFNSRNEAVNSLNTIKKSESKDAWLLVKEY</sequence>
<organism evidence="3 4">
    <name type="scientific">Lutibacter agarilyticus</name>
    <dbReference type="NCBI Taxonomy" id="1109740"/>
    <lineage>
        <taxon>Bacteria</taxon>
        <taxon>Pseudomonadati</taxon>
        <taxon>Bacteroidota</taxon>
        <taxon>Flavobacteriia</taxon>
        <taxon>Flavobacteriales</taxon>
        <taxon>Flavobacteriaceae</taxon>
        <taxon>Lutibacter</taxon>
    </lineage>
</organism>
<gene>
    <name evidence="3" type="ORF">SAMN06265371_102264</name>
</gene>
<dbReference type="GO" id="GO:0042834">
    <property type="term" value="F:peptidoglycan binding"/>
    <property type="evidence" value="ECO:0007669"/>
    <property type="project" value="InterPro"/>
</dbReference>
<dbReference type="EMBL" id="FZNT01000002">
    <property type="protein sequence ID" value="SNR39532.1"/>
    <property type="molecule type" value="Genomic_DNA"/>
</dbReference>
<dbReference type="PROSITE" id="PS51724">
    <property type="entry name" value="SPOR"/>
    <property type="match status" value="1"/>
</dbReference>
<dbReference type="RefSeq" id="WP_089380452.1">
    <property type="nucleotide sequence ID" value="NZ_FZNT01000002.1"/>
</dbReference>
<feature type="coiled-coil region" evidence="1">
    <location>
        <begin position="191"/>
        <end position="218"/>
    </location>
</feature>
<keyword evidence="4" id="KW-1185">Reference proteome</keyword>
<evidence type="ECO:0000256" key="1">
    <source>
        <dbReference type="SAM" id="Coils"/>
    </source>
</evidence>
<dbReference type="Gene3D" id="3.30.70.1070">
    <property type="entry name" value="Sporulation related repeat"/>
    <property type="match status" value="1"/>
</dbReference>
<dbReference type="SUPFAM" id="SSF110997">
    <property type="entry name" value="Sporulation related repeat"/>
    <property type="match status" value="1"/>
</dbReference>
<feature type="domain" description="SPOR" evidence="2">
    <location>
        <begin position="231"/>
        <end position="308"/>
    </location>
</feature>
<evidence type="ECO:0000259" key="2">
    <source>
        <dbReference type="PROSITE" id="PS51724"/>
    </source>
</evidence>
<dbReference type="Pfam" id="PF18175">
    <property type="entry name" value="HU-CCDC81_bac_2"/>
    <property type="match status" value="1"/>
</dbReference>
<dbReference type="Proteomes" id="UP000198384">
    <property type="component" value="Unassembled WGS sequence"/>
</dbReference>
<reference evidence="3 4" key="1">
    <citation type="submission" date="2017-06" db="EMBL/GenBank/DDBJ databases">
        <authorList>
            <person name="Kim H.J."/>
            <person name="Triplett B.A."/>
        </authorList>
    </citation>
    <scope>NUCLEOTIDE SEQUENCE [LARGE SCALE GENOMIC DNA]</scope>
    <source>
        <strain evidence="3 4">DSM 29150</strain>
    </source>
</reference>
<dbReference type="Pfam" id="PF18174">
    <property type="entry name" value="HU-CCDC81_bac_1"/>
    <property type="match status" value="1"/>
</dbReference>
<proteinExistence type="predicted"/>
<keyword evidence="1" id="KW-0175">Coiled coil</keyword>
<dbReference type="InterPro" id="IPR007730">
    <property type="entry name" value="SPOR-like_dom"/>
</dbReference>
<evidence type="ECO:0000313" key="4">
    <source>
        <dbReference type="Proteomes" id="UP000198384"/>
    </source>
</evidence>
<accession>A0A238VZ02</accession>
<dbReference type="InterPro" id="IPR040495">
    <property type="entry name" value="HU-CCDC81_bac_1"/>
</dbReference>
<name>A0A238VZ02_9FLAO</name>
<dbReference type="InterPro" id="IPR041268">
    <property type="entry name" value="HU-CCDC81_bac_2"/>
</dbReference>
<protein>
    <submittedName>
        <fullName evidence="3">Sporulation related domain-containing protein</fullName>
    </submittedName>
</protein>
<dbReference type="InterPro" id="IPR036680">
    <property type="entry name" value="SPOR-like_sf"/>
</dbReference>